<organism evidence="5 6">
    <name type="scientific">Rhizoclosmatium globosum</name>
    <dbReference type="NCBI Taxonomy" id="329046"/>
    <lineage>
        <taxon>Eukaryota</taxon>
        <taxon>Fungi</taxon>
        <taxon>Fungi incertae sedis</taxon>
        <taxon>Chytridiomycota</taxon>
        <taxon>Chytridiomycota incertae sedis</taxon>
        <taxon>Chytridiomycetes</taxon>
        <taxon>Chytridiales</taxon>
        <taxon>Chytriomycetaceae</taxon>
        <taxon>Rhizoclosmatium</taxon>
    </lineage>
</organism>
<evidence type="ECO:0000256" key="3">
    <source>
        <dbReference type="ARBA" id="ARBA00023315"/>
    </source>
</evidence>
<dbReference type="InterPro" id="IPR000182">
    <property type="entry name" value="GNAT_dom"/>
</dbReference>
<gene>
    <name evidence="5" type="ORF">BCR33DRAFT_657688</name>
</gene>
<dbReference type="EMBL" id="MCGO01000011">
    <property type="protein sequence ID" value="ORY48502.1"/>
    <property type="molecule type" value="Genomic_DNA"/>
</dbReference>
<keyword evidence="6" id="KW-1185">Reference proteome</keyword>
<dbReference type="AlphaFoldDB" id="A0A1Y2CNC4"/>
<protein>
    <submittedName>
        <fullName evidence="5">N-acetyltransferase 9-like protein</fullName>
    </submittedName>
</protein>
<dbReference type="PANTHER" id="PTHR13256">
    <property type="entry name" value="N-ACETYLTRANSFERASE 9"/>
    <property type="match status" value="1"/>
</dbReference>
<reference evidence="5 6" key="1">
    <citation type="submission" date="2016-07" db="EMBL/GenBank/DDBJ databases">
        <title>Pervasive Adenine N6-methylation of Active Genes in Fungi.</title>
        <authorList>
            <consortium name="DOE Joint Genome Institute"/>
            <person name="Mondo S.J."/>
            <person name="Dannebaum R.O."/>
            <person name="Kuo R.C."/>
            <person name="Labutti K."/>
            <person name="Haridas S."/>
            <person name="Kuo A."/>
            <person name="Salamov A."/>
            <person name="Ahrendt S.R."/>
            <person name="Lipzen A."/>
            <person name="Sullivan W."/>
            <person name="Andreopoulos W.B."/>
            <person name="Clum A."/>
            <person name="Lindquist E."/>
            <person name="Daum C."/>
            <person name="Ramamoorthy G.K."/>
            <person name="Gryganskyi A."/>
            <person name="Culley D."/>
            <person name="Magnuson J.K."/>
            <person name="James T.Y."/>
            <person name="O'Malley M.A."/>
            <person name="Stajich J.E."/>
            <person name="Spatafora J.W."/>
            <person name="Visel A."/>
            <person name="Grigoriev I.V."/>
        </authorList>
    </citation>
    <scope>NUCLEOTIDE SEQUENCE [LARGE SCALE GENOMIC DNA]</scope>
    <source>
        <strain evidence="5 6">JEL800</strain>
    </source>
</reference>
<dbReference type="Gene3D" id="3.40.630.30">
    <property type="match status" value="1"/>
</dbReference>
<accession>A0A1Y2CNC4</accession>
<evidence type="ECO:0000256" key="2">
    <source>
        <dbReference type="ARBA" id="ARBA00022679"/>
    </source>
</evidence>
<comment type="caution">
    <text evidence="5">The sequence shown here is derived from an EMBL/GenBank/DDBJ whole genome shotgun (WGS) entry which is preliminary data.</text>
</comment>
<evidence type="ECO:0000256" key="1">
    <source>
        <dbReference type="ARBA" id="ARBA00009342"/>
    </source>
</evidence>
<dbReference type="GO" id="GO:0008080">
    <property type="term" value="F:N-acetyltransferase activity"/>
    <property type="evidence" value="ECO:0007669"/>
    <property type="project" value="InterPro"/>
</dbReference>
<dbReference type="STRING" id="329046.A0A1Y2CNC4"/>
<evidence type="ECO:0000313" key="5">
    <source>
        <dbReference type="EMBL" id="ORY48502.1"/>
    </source>
</evidence>
<dbReference type="Proteomes" id="UP000193642">
    <property type="component" value="Unassembled WGS sequence"/>
</dbReference>
<keyword evidence="2 5" id="KW-0808">Transferase</keyword>
<comment type="similarity">
    <text evidence="1">Belongs to the acetyltransferase family. GNAT subfamily.</text>
</comment>
<dbReference type="Pfam" id="PF13302">
    <property type="entry name" value="Acetyltransf_3"/>
    <property type="match status" value="1"/>
</dbReference>
<evidence type="ECO:0000313" key="6">
    <source>
        <dbReference type="Proteomes" id="UP000193642"/>
    </source>
</evidence>
<feature type="domain" description="N-acetyltransferase" evidence="4">
    <location>
        <begin position="14"/>
        <end position="167"/>
    </location>
</feature>
<dbReference type="InterPro" id="IPR016181">
    <property type="entry name" value="Acyl_CoA_acyltransferase"/>
</dbReference>
<sequence>MKVNSNHIVYGKTVVLVPYKTHHVDTYHKWMMDPFLLEMTASEPLSIEEEHEMQQSWAVDETKLTFIVLSKDMDGKLNGSPAAEAALGGMIGDVNLYFTDFEDPIGKPEIEVMIAEPSMRRKGAGLEALQLIMQYAMQNVPGIHTFVSKISLKNEPSRTLFTQKLGYKEVKIVEAFEEVTLERAVSAAEFHGKLEIQEYNQIIKE</sequence>
<evidence type="ECO:0000259" key="4">
    <source>
        <dbReference type="Pfam" id="PF13302"/>
    </source>
</evidence>
<dbReference type="InterPro" id="IPR039135">
    <property type="entry name" value="NAT9-like"/>
</dbReference>
<proteinExistence type="inferred from homology"/>
<name>A0A1Y2CNC4_9FUNG</name>
<keyword evidence="3" id="KW-0012">Acyltransferase</keyword>
<dbReference type="OrthoDB" id="5043642at2759"/>
<dbReference type="SUPFAM" id="SSF55729">
    <property type="entry name" value="Acyl-CoA N-acyltransferases (Nat)"/>
    <property type="match status" value="1"/>
</dbReference>
<dbReference type="PANTHER" id="PTHR13256:SF16">
    <property type="entry name" value="ALPHA_BETA-TUBULIN-N-ACETYLTRANSFERASE 9"/>
    <property type="match status" value="1"/>
</dbReference>